<comment type="caution">
    <text evidence="2">The sequence shown here is derived from an EMBL/GenBank/DDBJ whole genome shotgun (WGS) entry which is preliminary data.</text>
</comment>
<evidence type="ECO:0000313" key="2">
    <source>
        <dbReference type="EMBL" id="RAK54526.1"/>
    </source>
</evidence>
<evidence type="ECO:0000256" key="1">
    <source>
        <dbReference type="SAM" id="Phobius"/>
    </source>
</evidence>
<organism evidence="2 3">
    <name type="scientific">Phenylobacterium soli</name>
    <dbReference type="NCBI Taxonomy" id="2170551"/>
    <lineage>
        <taxon>Bacteria</taxon>
        <taxon>Pseudomonadati</taxon>
        <taxon>Pseudomonadota</taxon>
        <taxon>Alphaproteobacteria</taxon>
        <taxon>Caulobacterales</taxon>
        <taxon>Caulobacteraceae</taxon>
        <taxon>Phenylobacterium</taxon>
    </lineage>
</organism>
<dbReference type="EMBL" id="QFYQ01000001">
    <property type="protein sequence ID" value="RAK54526.1"/>
    <property type="molecule type" value="Genomic_DNA"/>
</dbReference>
<keyword evidence="1" id="KW-1133">Transmembrane helix</keyword>
<name>A0A328AKF4_9CAUL</name>
<keyword evidence="1" id="KW-0472">Membrane</keyword>
<protein>
    <submittedName>
        <fullName evidence="2">Uncharacterized protein</fullName>
    </submittedName>
</protein>
<evidence type="ECO:0000313" key="3">
    <source>
        <dbReference type="Proteomes" id="UP000249254"/>
    </source>
</evidence>
<dbReference type="RefSeq" id="WP_111528277.1">
    <property type="nucleotide sequence ID" value="NZ_JBHRSG010000004.1"/>
</dbReference>
<sequence length="68" mass="7164">MRFKISGYGAALREPLVLYLVAGSIEAACLGGLNMLAQMPECERIQITGPGHVVEIAARVPARATLPA</sequence>
<proteinExistence type="predicted"/>
<dbReference type="Proteomes" id="UP000249254">
    <property type="component" value="Unassembled WGS sequence"/>
</dbReference>
<keyword evidence="1" id="KW-0812">Transmembrane</keyword>
<gene>
    <name evidence="2" type="ORF">DJ017_08330</name>
</gene>
<keyword evidence="3" id="KW-1185">Reference proteome</keyword>
<reference evidence="3" key="1">
    <citation type="submission" date="2018-05" db="EMBL/GenBank/DDBJ databases">
        <authorList>
            <person name="Li X."/>
        </authorList>
    </citation>
    <scope>NUCLEOTIDE SEQUENCE [LARGE SCALE GENOMIC DNA]</scope>
    <source>
        <strain evidence="3">LX32</strain>
    </source>
</reference>
<accession>A0A328AKF4</accession>
<feature type="transmembrane region" description="Helical" evidence="1">
    <location>
        <begin position="16"/>
        <end position="37"/>
    </location>
</feature>
<dbReference type="AlphaFoldDB" id="A0A328AKF4"/>